<dbReference type="Proteomes" id="UP001642260">
    <property type="component" value="Unassembled WGS sequence"/>
</dbReference>
<protein>
    <submittedName>
        <fullName evidence="2">Uncharacterized protein</fullName>
    </submittedName>
</protein>
<proteinExistence type="predicted"/>
<evidence type="ECO:0000313" key="3">
    <source>
        <dbReference type="Proteomes" id="UP001642260"/>
    </source>
</evidence>
<gene>
    <name evidence="2" type="ORF">ERUC_LOCUS42332</name>
</gene>
<dbReference type="EMBL" id="CAKOAT010858487">
    <property type="protein sequence ID" value="CAH8389849.1"/>
    <property type="molecule type" value="Genomic_DNA"/>
</dbReference>
<feature type="region of interest" description="Disordered" evidence="1">
    <location>
        <begin position="17"/>
        <end position="38"/>
    </location>
</feature>
<evidence type="ECO:0000256" key="1">
    <source>
        <dbReference type="SAM" id="MobiDB-lite"/>
    </source>
</evidence>
<comment type="caution">
    <text evidence="2">The sequence shown here is derived from an EMBL/GenBank/DDBJ whole genome shotgun (WGS) entry which is preliminary data.</text>
</comment>
<dbReference type="AlphaFoldDB" id="A0ABC8M283"/>
<organism evidence="2 3">
    <name type="scientific">Eruca vesicaria subsp. sativa</name>
    <name type="common">Garden rocket</name>
    <name type="synonym">Eruca sativa</name>
    <dbReference type="NCBI Taxonomy" id="29727"/>
    <lineage>
        <taxon>Eukaryota</taxon>
        <taxon>Viridiplantae</taxon>
        <taxon>Streptophyta</taxon>
        <taxon>Embryophyta</taxon>
        <taxon>Tracheophyta</taxon>
        <taxon>Spermatophyta</taxon>
        <taxon>Magnoliopsida</taxon>
        <taxon>eudicotyledons</taxon>
        <taxon>Gunneridae</taxon>
        <taxon>Pentapetalae</taxon>
        <taxon>rosids</taxon>
        <taxon>malvids</taxon>
        <taxon>Brassicales</taxon>
        <taxon>Brassicaceae</taxon>
        <taxon>Brassiceae</taxon>
        <taxon>Eruca</taxon>
    </lineage>
</organism>
<accession>A0ABC8M283</accession>
<keyword evidence="3" id="KW-1185">Reference proteome</keyword>
<reference evidence="2 3" key="1">
    <citation type="submission" date="2022-03" db="EMBL/GenBank/DDBJ databases">
        <authorList>
            <person name="Macdonald S."/>
            <person name="Ahmed S."/>
            <person name="Newling K."/>
        </authorList>
    </citation>
    <scope>NUCLEOTIDE SEQUENCE [LARGE SCALE GENOMIC DNA]</scope>
</reference>
<name>A0ABC8M283_ERUVS</name>
<evidence type="ECO:0000313" key="2">
    <source>
        <dbReference type="EMBL" id="CAH8389849.1"/>
    </source>
</evidence>
<sequence length="76" mass="8507">MSINPVPLLEGEICRESSGGSVMTVTPPPTRPRRPPKKKATVEEVMKRQLQCSKCKALGHNKSTCKVEPFRDPVRY</sequence>